<dbReference type="InterPro" id="IPR041685">
    <property type="entry name" value="AAA_GajA/Old/RecF-like"/>
</dbReference>
<accession>A0A3G3IKS1</accession>
<dbReference type="Proteomes" id="UP000278334">
    <property type="component" value="Chromosome"/>
</dbReference>
<sequence>MQIKKIEILNFRLLKDFSIDLEDNLSLIIGKNNTGKTSLLSLLELFFSSKTNHFTLHDFNLEFQQEIKGILDEDITKENYNNLEINLKFYIEYFESDNLKNISDFILNLDPEENYLVLSFSYVLEYESYSRLKGDYKKFKNEFKDKSAIDFLGKNHKQYFSIKKTVVEHNKEENEKEIKDEQLSKIISLETINAKRDVSNGERGGFTSNKTLSRLSYQFYSHSNKSNPTTVSDLQSELIRTDGKLNKTYKAIFEKVVGDIRKFSVNDSEVLIKSNLEEMNILKDNTSVVYKQGDMELPEDYNGLGYMNLFAMVFKLHLIFDSFKKNDVNQGGQADINLLFIEEPEAHTHPQMQYVFIKNIKNLLAEGKEELNNLQTIISTHSSHIASQSEFNDIKYFKKMDNQVTCKNLSNLENEENSEDRERMNFNFLKQHLTLYRAELFFAEKIIFIEGDTERILLPAMMKKIDEEKKEDEGYIPLLSQNISVVEVGAYSHVFDKFLNFLGIKTLIITDIDSVDSSKKKCVVDDGKNTSNASIKYFLKDKGWDALQKLEHTSKILSKTGSLWEKNGDGLLCIAYQIKQNNYHARSFEDSFISININFIENNKKNFKSLKNIIKITSTPPNFYEIADNCIDKKTLFAMDILYYSSESYKEWCVPEYIKEGLVWLAK</sequence>
<dbReference type="CDD" id="cd01026">
    <property type="entry name" value="TOPRIM_OLD"/>
    <property type="match status" value="1"/>
</dbReference>
<dbReference type="PANTHER" id="PTHR43581:SF4">
    <property type="entry name" value="ATP_GTP PHOSPHATASE"/>
    <property type="match status" value="1"/>
</dbReference>
<dbReference type="Pfam" id="PF13175">
    <property type="entry name" value="AAA_15"/>
    <property type="match status" value="1"/>
</dbReference>
<evidence type="ECO:0000259" key="1">
    <source>
        <dbReference type="Pfam" id="PF13175"/>
    </source>
</evidence>
<dbReference type="InterPro" id="IPR027417">
    <property type="entry name" value="P-loop_NTPase"/>
</dbReference>
<evidence type="ECO:0000259" key="2">
    <source>
        <dbReference type="Pfam" id="PF20469"/>
    </source>
</evidence>
<feature type="domain" description="OLD protein-like TOPRIM" evidence="2">
    <location>
        <begin position="441"/>
        <end position="513"/>
    </location>
</feature>
<name>A0A3G3IKS1_9GAMM</name>
<evidence type="ECO:0000313" key="3">
    <source>
        <dbReference type="EMBL" id="AYQ56453.1"/>
    </source>
</evidence>
<gene>
    <name evidence="3" type="ORF">MS2017_0725</name>
</gene>
<dbReference type="KEGG" id="bthg:MS2017_0725"/>
<dbReference type="AlphaFoldDB" id="A0A3G3IKS1"/>
<protein>
    <submittedName>
        <fullName evidence="3">Uncharacterized protein</fullName>
    </submittedName>
</protein>
<dbReference type="InterPro" id="IPR051396">
    <property type="entry name" value="Bact_Antivir_Def_Nuclease"/>
</dbReference>
<dbReference type="Pfam" id="PF20469">
    <property type="entry name" value="OLD-like_TOPRIM"/>
    <property type="match status" value="1"/>
</dbReference>
<feature type="domain" description="Endonuclease GajA/Old nuclease/RecF-like AAA" evidence="1">
    <location>
        <begin position="1"/>
        <end position="386"/>
    </location>
</feature>
<dbReference type="InterPro" id="IPR034139">
    <property type="entry name" value="TOPRIM_OLD"/>
</dbReference>
<organism evidence="3 4">
    <name type="scientific">Bathymodiolus thermophilus thioautotrophic gill symbiont</name>
    <dbReference type="NCBI Taxonomy" id="2360"/>
    <lineage>
        <taxon>Bacteria</taxon>
        <taxon>Pseudomonadati</taxon>
        <taxon>Pseudomonadota</taxon>
        <taxon>Gammaproteobacteria</taxon>
        <taxon>sulfur-oxidizing symbionts</taxon>
    </lineage>
</organism>
<dbReference type="Gene3D" id="3.40.50.300">
    <property type="entry name" value="P-loop containing nucleotide triphosphate hydrolases"/>
    <property type="match status" value="1"/>
</dbReference>
<evidence type="ECO:0000313" key="4">
    <source>
        <dbReference type="Proteomes" id="UP000278334"/>
    </source>
</evidence>
<proteinExistence type="predicted"/>
<dbReference type="EMBL" id="CP024634">
    <property type="protein sequence ID" value="AYQ56453.1"/>
    <property type="molecule type" value="Genomic_DNA"/>
</dbReference>
<dbReference type="PANTHER" id="PTHR43581">
    <property type="entry name" value="ATP/GTP PHOSPHATASE"/>
    <property type="match status" value="1"/>
</dbReference>
<reference evidence="3 4" key="1">
    <citation type="submission" date="2017-11" db="EMBL/GenBank/DDBJ databases">
        <title>Genome sequence of the bacterial symbiont EPR9N from a vent mussel Bathymodiolus thermophilus.</title>
        <authorList>
            <person name="Won Y.-J."/>
        </authorList>
    </citation>
    <scope>NUCLEOTIDE SEQUENCE [LARGE SCALE GENOMIC DNA]</scope>
    <source>
        <strain evidence="3 4">EPR9N</strain>
    </source>
</reference>
<dbReference type="SUPFAM" id="SSF52540">
    <property type="entry name" value="P-loop containing nucleoside triphosphate hydrolases"/>
    <property type="match status" value="1"/>
</dbReference>
<dbReference type="RefSeq" id="WP_122951293.1">
    <property type="nucleotide sequence ID" value="NZ_CP024634.1"/>
</dbReference>